<keyword evidence="1" id="KW-0812">Transmembrane</keyword>
<keyword evidence="1" id="KW-0472">Membrane</keyword>
<protein>
    <submittedName>
        <fullName evidence="2">DUF2512 family protein</fullName>
    </submittedName>
</protein>
<feature type="transmembrane region" description="Helical" evidence="1">
    <location>
        <begin position="35"/>
        <end position="56"/>
    </location>
</feature>
<dbReference type="RefSeq" id="WP_380772024.1">
    <property type="nucleotide sequence ID" value="NZ_JBHUEO010000004.1"/>
</dbReference>
<keyword evidence="1" id="KW-1133">Transmembrane helix</keyword>
<feature type="transmembrane region" description="Helical" evidence="1">
    <location>
        <begin position="63"/>
        <end position="84"/>
    </location>
</feature>
<sequence>MDESVNHGKAIIIKSLMVLPVVWIILSLFNGVSFWHSTVLGLVLLLLSYFTGDMFILPKMGNASATIGDLILSLIVLWGGLNLFGYSKALGESILTVVVLCAGEYFYHKWLLRTQFRETRNGQY</sequence>
<dbReference type="Proteomes" id="UP001597301">
    <property type="component" value="Unassembled WGS sequence"/>
</dbReference>
<name>A0ABW4KCH5_9BACI</name>
<proteinExistence type="predicted"/>
<gene>
    <name evidence="2" type="ORF">ACFSCZ_02040</name>
</gene>
<evidence type="ECO:0000313" key="3">
    <source>
        <dbReference type="Proteomes" id="UP001597301"/>
    </source>
</evidence>
<organism evidence="2 3">
    <name type="scientific">Siminovitchia sediminis</name>
    <dbReference type="NCBI Taxonomy" id="1274353"/>
    <lineage>
        <taxon>Bacteria</taxon>
        <taxon>Bacillati</taxon>
        <taxon>Bacillota</taxon>
        <taxon>Bacilli</taxon>
        <taxon>Bacillales</taxon>
        <taxon>Bacillaceae</taxon>
        <taxon>Siminovitchia</taxon>
    </lineage>
</organism>
<accession>A0ABW4KCH5</accession>
<evidence type="ECO:0000256" key="1">
    <source>
        <dbReference type="SAM" id="Phobius"/>
    </source>
</evidence>
<feature type="transmembrane region" description="Helical" evidence="1">
    <location>
        <begin position="12"/>
        <end position="29"/>
    </location>
</feature>
<dbReference type="EMBL" id="JBHUEO010000004">
    <property type="protein sequence ID" value="MFD1705532.1"/>
    <property type="molecule type" value="Genomic_DNA"/>
</dbReference>
<evidence type="ECO:0000313" key="2">
    <source>
        <dbReference type="EMBL" id="MFD1705532.1"/>
    </source>
</evidence>
<comment type="caution">
    <text evidence="2">The sequence shown here is derived from an EMBL/GenBank/DDBJ whole genome shotgun (WGS) entry which is preliminary data.</text>
</comment>
<keyword evidence="3" id="KW-1185">Reference proteome</keyword>
<dbReference type="InterPro" id="IPR019649">
    <property type="entry name" value="DUF2512"/>
</dbReference>
<dbReference type="Pfam" id="PF10710">
    <property type="entry name" value="DUF2512"/>
    <property type="match status" value="1"/>
</dbReference>
<reference evidence="3" key="1">
    <citation type="journal article" date="2019" name="Int. J. Syst. Evol. Microbiol.">
        <title>The Global Catalogue of Microorganisms (GCM) 10K type strain sequencing project: providing services to taxonomists for standard genome sequencing and annotation.</title>
        <authorList>
            <consortium name="The Broad Institute Genomics Platform"/>
            <consortium name="The Broad Institute Genome Sequencing Center for Infectious Disease"/>
            <person name="Wu L."/>
            <person name="Ma J."/>
        </authorList>
    </citation>
    <scope>NUCLEOTIDE SEQUENCE [LARGE SCALE GENOMIC DNA]</scope>
    <source>
        <strain evidence="3">CGMCC 1.12295</strain>
    </source>
</reference>